<proteinExistence type="predicted"/>
<organism evidence="2 3">
    <name type="scientific">Punica granatum</name>
    <name type="common">Pomegranate</name>
    <dbReference type="NCBI Taxonomy" id="22663"/>
    <lineage>
        <taxon>Eukaryota</taxon>
        <taxon>Viridiplantae</taxon>
        <taxon>Streptophyta</taxon>
        <taxon>Embryophyta</taxon>
        <taxon>Tracheophyta</taxon>
        <taxon>Spermatophyta</taxon>
        <taxon>Magnoliopsida</taxon>
        <taxon>eudicotyledons</taxon>
        <taxon>Gunneridae</taxon>
        <taxon>Pentapetalae</taxon>
        <taxon>rosids</taxon>
        <taxon>malvids</taxon>
        <taxon>Myrtales</taxon>
        <taxon>Lythraceae</taxon>
        <taxon>Punica</taxon>
    </lineage>
</organism>
<feature type="region of interest" description="Disordered" evidence="1">
    <location>
        <begin position="15"/>
        <end position="43"/>
    </location>
</feature>
<evidence type="ECO:0000256" key="1">
    <source>
        <dbReference type="SAM" id="MobiDB-lite"/>
    </source>
</evidence>
<protein>
    <submittedName>
        <fullName evidence="2">Uncharacterized protein</fullName>
    </submittedName>
</protein>
<gene>
    <name evidence="2" type="ORF">CRG98_022319</name>
</gene>
<name>A0A2I0JN05_PUNGR</name>
<dbReference type="AlphaFoldDB" id="A0A2I0JN05"/>
<evidence type="ECO:0000313" key="2">
    <source>
        <dbReference type="EMBL" id="PKI57280.1"/>
    </source>
</evidence>
<sequence length="109" mass="12859">MRRWLCTVDRPPDRDHLFTREGEGYEEPFERDGTTRQSRGGNRHIVEVRGRGEGLSRWPREIEPWLGRSNRSRGFEPWLGVELWLDGSTWLSCGSHSIERKVGKRLRLD</sequence>
<comment type="caution">
    <text evidence="2">The sequence shown here is derived from an EMBL/GenBank/DDBJ whole genome shotgun (WGS) entry which is preliminary data.</text>
</comment>
<reference evidence="2 3" key="1">
    <citation type="submission" date="2017-11" db="EMBL/GenBank/DDBJ databases">
        <title>De-novo sequencing of pomegranate (Punica granatum L.) genome.</title>
        <authorList>
            <person name="Akparov Z."/>
            <person name="Amiraslanov A."/>
            <person name="Hajiyeva S."/>
            <person name="Abbasov M."/>
            <person name="Kaur K."/>
            <person name="Hamwieh A."/>
            <person name="Solovyev V."/>
            <person name="Salamov A."/>
            <person name="Braich B."/>
            <person name="Kosarev P."/>
            <person name="Mahmoud A."/>
            <person name="Hajiyev E."/>
            <person name="Babayeva S."/>
            <person name="Izzatullayeva V."/>
            <person name="Mammadov A."/>
            <person name="Mammadov A."/>
            <person name="Sharifova S."/>
            <person name="Ojaghi J."/>
            <person name="Eynullazada K."/>
            <person name="Bayramov B."/>
            <person name="Abdulazimova A."/>
            <person name="Shahmuradov I."/>
        </authorList>
    </citation>
    <scope>NUCLEOTIDE SEQUENCE [LARGE SCALE GENOMIC DNA]</scope>
    <source>
        <strain evidence="3">cv. AG2017</strain>
        <tissue evidence="2">Leaf</tissue>
    </source>
</reference>
<accession>A0A2I0JN05</accession>
<evidence type="ECO:0000313" key="3">
    <source>
        <dbReference type="Proteomes" id="UP000233551"/>
    </source>
</evidence>
<keyword evidence="3" id="KW-1185">Reference proteome</keyword>
<dbReference type="Proteomes" id="UP000233551">
    <property type="component" value="Unassembled WGS sequence"/>
</dbReference>
<dbReference type="EMBL" id="PGOL01001516">
    <property type="protein sequence ID" value="PKI57280.1"/>
    <property type="molecule type" value="Genomic_DNA"/>
</dbReference>
<feature type="compositionally biased region" description="Basic and acidic residues" evidence="1">
    <location>
        <begin position="15"/>
        <end position="34"/>
    </location>
</feature>